<evidence type="ECO:0000313" key="2">
    <source>
        <dbReference type="Proteomes" id="UP000035369"/>
    </source>
</evidence>
<keyword evidence="2" id="KW-1185">Reference proteome</keyword>
<sequence>MRTARAAEDGWLSFACGATLPLCAPLAASANDRDSVLESSCAFLARSQPRCKTATAKLCRCSPPLR</sequence>
<evidence type="ECO:0000313" key="1">
    <source>
        <dbReference type="EMBL" id="KLC04244.1"/>
    </source>
</evidence>
<reference evidence="1 2" key="1">
    <citation type="submission" date="2015-02" db="EMBL/GenBank/DDBJ databases">
        <title>Whole genome sequencing of multiple isolates of three species of pepper and tomato-infecting xanthomonads reveals genetic diversity in field strains and pinpoints effectors responsible for host specificity.</title>
        <authorList>
            <person name="Schwartz A."/>
            <person name="Dahlbeck D."/>
            <person name="Staskawicz B."/>
            <person name="Bart R."/>
            <person name="Potnis N."/>
            <person name="Minsavage G."/>
            <person name="Timilsina S."/>
            <person name="Goss E."/>
            <person name="Jones J."/>
            <person name="Vallad G."/>
            <person name="Barak J."/>
            <person name="Miller S."/>
            <person name="Ritchie D."/>
            <person name="Martins J.Jr."/>
            <person name="Patane J.S."/>
            <person name="Setubal J.C."/>
        </authorList>
    </citation>
    <scope>NUCLEOTIDE SEQUENCE [LARGE SCALE GENOMIC DNA]</scope>
    <source>
        <strain evidence="1 2">Xp3-15</strain>
    </source>
</reference>
<gene>
    <name evidence="1" type="ORF">XP315_14505</name>
</gene>
<name>A0ABR5EQ79_XANPE</name>
<organism evidence="1 2">
    <name type="scientific">Xanthomonas perforans</name>
    <dbReference type="NCBI Taxonomy" id="442694"/>
    <lineage>
        <taxon>Bacteria</taxon>
        <taxon>Pseudomonadati</taxon>
        <taxon>Pseudomonadota</taxon>
        <taxon>Gammaproteobacteria</taxon>
        <taxon>Lysobacterales</taxon>
        <taxon>Lysobacteraceae</taxon>
        <taxon>Xanthomonas</taxon>
    </lineage>
</organism>
<accession>A0ABR5EQ79</accession>
<protein>
    <recommendedName>
        <fullName evidence="3">Secreted protein</fullName>
    </recommendedName>
</protein>
<comment type="caution">
    <text evidence="1">The sequence shown here is derived from an EMBL/GenBank/DDBJ whole genome shotgun (WGS) entry which is preliminary data.</text>
</comment>
<dbReference type="Proteomes" id="UP000035369">
    <property type="component" value="Unassembled WGS sequence"/>
</dbReference>
<dbReference type="EMBL" id="JZUY01000043">
    <property type="protein sequence ID" value="KLC04244.1"/>
    <property type="molecule type" value="Genomic_DNA"/>
</dbReference>
<evidence type="ECO:0008006" key="3">
    <source>
        <dbReference type="Google" id="ProtNLM"/>
    </source>
</evidence>
<proteinExistence type="predicted"/>